<feature type="modified residue" description="N6-(pyridoxal phosphate)lysine" evidence="2">
    <location>
        <position position="192"/>
    </location>
</feature>
<evidence type="ECO:0000313" key="5">
    <source>
        <dbReference type="Proteomes" id="UP000018837"/>
    </source>
</evidence>
<feature type="active site" description="Proton acceptor" evidence="1">
    <location>
        <position position="192"/>
    </location>
</feature>
<dbReference type="PANTHER" id="PTHR30244:SF42">
    <property type="entry name" value="UDP-2-ACETAMIDO-2-DEOXY-3-OXO-D-GLUCURONATE AMINOTRANSFERASE"/>
    <property type="match status" value="1"/>
</dbReference>
<reference evidence="4 5" key="1">
    <citation type="submission" date="2013-11" db="EMBL/GenBank/DDBJ databases">
        <title>Single cell genomics of uncultured Tannerella BU063 (oral taxon 286).</title>
        <authorList>
            <person name="Beall C.J."/>
            <person name="Campbell A.G."/>
            <person name="Griffen A.L."/>
            <person name="Podar M."/>
            <person name="Leys E.J."/>
        </authorList>
    </citation>
    <scope>NUCLEOTIDE SEQUENCE [LARGE SCALE GENOMIC DNA]</scope>
    <source>
        <strain evidence="4">Cell 2</strain>
    </source>
</reference>
<dbReference type="InterPro" id="IPR015421">
    <property type="entry name" value="PyrdxlP-dep_Trfase_major"/>
</dbReference>
<proteinExistence type="inferred from homology"/>
<evidence type="ECO:0000256" key="2">
    <source>
        <dbReference type="PIRSR" id="PIRSR000390-2"/>
    </source>
</evidence>
<comment type="similarity">
    <text evidence="3">Belongs to the DegT/DnrJ/EryC1 family.</text>
</comment>
<comment type="caution">
    <text evidence="4">The sequence shown here is derived from an EMBL/GenBank/DDBJ whole genome shotgun (WGS) entry which is preliminary data.</text>
</comment>
<dbReference type="PATRIC" id="fig|1411148.3.peg.1813"/>
<keyword evidence="2 3" id="KW-0663">Pyridoxal phosphate</keyword>
<dbReference type="CDD" id="cd00616">
    <property type="entry name" value="AHBA_syn"/>
    <property type="match status" value="1"/>
</dbReference>
<dbReference type="PIRSF" id="PIRSF000390">
    <property type="entry name" value="PLP_StrS"/>
    <property type="match status" value="1"/>
</dbReference>
<dbReference type="GO" id="GO:0000271">
    <property type="term" value="P:polysaccharide biosynthetic process"/>
    <property type="evidence" value="ECO:0007669"/>
    <property type="project" value="TreeGrafter"/>
</dbReference>
<dbReference type="EMBL" id="AYUF01000489">
    <property type="protein sequence ID" value="ETK01232.1"/>
    <property type="molecule type" value="Genomic_DNA"/>
</dbReference>
<dbReference type="Pfam" id="PF01041">
    <property type="entry name" value="DegT_DnrJ_EryC1"/>
    <property type="match status" value="1"/>
</dbReference>
<dbReference type="PANTHER" id="PTHR30244">
    <property type="entry name" value="TRANSAMINASE"/>
    <property type="match status" value="1"/>
</dbReference>
<evidence type="ECO:0000313" key="4">
    <source>
        <dbReference type="EMBL" id="ETK01232.1"/>
    </source>
</evidence>
<dbReference type="SUPFAM" id="SSF53383">
    <property type="entry name" value="PLP-dependent transferases"/>
    <property type="match status" value="1"/>
</dbReference>
<dbReference type="GO" id="GO:0030170">
    <property type="term" value="F:pyridoxal phosphate binding"/>
    <property type="evidence" value="ECO:0007669"/>
    <property type="project" value="TreeGrafter"/>
</dbReference>
<dbReference type="Gene3D" id="3.40.640.10">
    <property type="entry name" value="Type I PLP-dependent aspartate aminotransferase-like (Major domain)"/>
    <property type="match status" value="1"/>
</dbReference>
<dbReference type="GO" id="GO:0008483">
    <property type="term" value="F:transaminase activity"/>
    <property type="evidence" value="ECO:0007669"/>
    <property type="project" value="TreeGrafter"/>
</dbReference>
<dbReference type="InterPro" id="IPR015424">
    <property type="entry name" value="PyrdxlP-dep_Trfase"/>
</dbReference>
<dbReference type="Proteomes" id="UP000018837">
    <property type="component" value="Unassembled WGS sequence"/>
</dbReference>
<protein>
    <submittedName>
        <fullName evidence="4">Pleiotropic regulatory protein</fullName>
    </submittedName>
</protein>
<evidence type="ECO:0000256" key="1">
    <source>
        <dbReference type="PIRSR" id="PIRSR000390-1"/>
    </source>
</evidence>
<organism evidence="4 5">
    <name type="scientific">Tannerella sp. oral taxon BU063 isolate Cell 2</name>
    <dbReference type="NCBI Taxonomy" id="1411148"/>
    <lineage>
        <taxon>Bacteria</taxon>
        <taxon>Pseudomonadati</taxon>
        <taxon>Bacteroidota</taxon>
        <taxon>Bacteroidia</taxon>
        <taxon>Bacteroidales</taxon>
        <taxon>Tannerellaceae</taxon>
        <taxon>Tannerella</taxon>
    </lineage>
</organism>
<dbReference type="InterPro" id="IPR015422">
    <property type="entry name" value="PyrdxlP-dep_Trfase_small"/>
</dbReference>
<dbReference type="Gene3D" id="3.90.1150.10">
    <property type="entry name" value="Aspartate Aminotransferase, domain 1"/>
    <property type="match status" value="1"/>
</dbReference>
<name>W2C441_9BACT</name>
<accession>W2C441</accession>
<evidence type="ECO:0000256" key="3">
    <source>
        <dbReference type="RuleBase" id="RU004508"/>
    </source>
</evidence>
<dbReference type="InterPro" id="IPR000653">
    <property type="entry name" value="DegT/StrS_aminotransferase"/>
</dbReference>
<sequence>METIQMVDLKRRYARLKSEIDKATTDVMAAGSFIGGPEVDTFTRELGQYLNAPHIIPCANGTDALELALRALGVQPGDEVIMPAFTYIAAAEMVALLGATPVLIDVRPDTYNIDPALVEQAVSRQTKAIVVVHLFGQTCDMDPILRVAKKYKLGVIEDNAQSLGADYISSDGRTRKAGTIAHIGTTSFFPTKPLACYGDGGAVFTADSQLAERIRCLANHGQAAKYDHRAIGRNSRLDALQAAILRVNLRHMDDDISRRRAVADRYDEGLRALPWLRLPARSKFSTHVFHQYTFRVSDGRRDALREALRSQGIPSMVYYPKAIHEQEAYKWVARTCGSMAESVRLAQDVLSLPIHAEMKDEEVTHIADRVKAFFQK</sequence>
<dbReference type="AlphaFoldDB" id="W2C441"/>
<gene>
    <name evidence="4" type="ORF">N425_11125</name>
</gene>